<dbReference type="Proteomes" id="UP000504637">
    <property type="component" value="Unplaced"/>
</dbReference>
<dbReference type="GO" id="GO:0000976">
    <property type="term" value="F:transcription cis-regulatory region binding"/>
    <property type="evidence" value="ECO:0007669"/>
    <property type="project" value="TreeGrafter"/>
</dbReference>
<keyword evidence="2" id="KW-0805">Transcription regulation</keyword>
<feature type="compositionally biased region" description="Polar residues" evidence="7">
    <location>
        <begin position="714"/>
        <end position="736"/>
    </location>
</feature>
<dbReference type="Pfam" id="PF00172">
    <property type="entry name" value="Zn_clus"/>
    <property type="match status" value="1"/>
</dbReference>
<keyword evidence="5" id="KW-0539">Nucleus</keyword>
<proteinExistence type="predicted"/>
<evidence type="ECO:0000256" key="3">
    <source>
        <dbReference type="ARBA" id="ARBA00023125"/>
    </source>
</evidence>
<feature type="compositionally biased region" description="Basic and acidic residues" evidence="7">
    <location>
        <begin position="191"/>
        <end position="202"/>
    </location>
</feature>
<dbReference type="InterPro" id="IPR036864">
    <property type="entry name" value="Zn2-C6_fun-type_DNA-bd_sf"/>
</dbReference>
<dbReference type="InterPro" id="IPR051089">
    <property type="entry name" value="prtT"/>
</dbReference>
<reference evidence="10" key="3">
    <citation type="submission" date="2025-08" db="UniProtKB">
        <authorList>
            <consortium name="RefSeq"/>
        </authorList>
    </citation>
    <scope>IDENTIFICATION</scope>
    <source>
        <strain evidence="10">CBS 342.82</strain>
    </source>
</reference>
<dbReference type="PROSITE" id="PS50048">
    <property type="entry name" value="ZN2_CY6_FUNGAL_2"/>
    <property type="match status" value="1"/>
</dbReference>
<keyword evidence="9" id="KW-1185">Reference proteome</keyword>
<feature type="compositionally biased region" description="Polar residues" evidence="7">
    <location>
        <begin position="54"/>
        <end position="63"/>
    </location>
</feature>
<evidence type="ECO:0000256" key="1">
    <source>
        <dbReference type="ARBA" id="ARBA00004123"/>
    </source>
</evidence>
<accession>A0A6J3MD58</accession>
<organism evidence="10">
    <name type="scientific">Dissoconium aciculare CBS 342.82</name>
    <dbReference type="NCBI Taxonomy" id="1314786"/>
    <lineage>
        <taxon>Eukaryota</taxon>
        <taxon>Fungi</taxon>
        <taxon>Dikarya</taxon>
        <taxon>Ascomycota</taxon>
        <taxon>Pezizomycotina</taxon>
        <taxon>Dothideomycetes</taxon>
        <taxon>Dothideomycetidae</taxon>
        <taxon>Mycosphaerellales</taxon>
        <taxon>Dissoconiaceae</taxon>
        <taxon>Dissoconium</taxon>
    </lineage>
</organism>
<name>A0A6J3MD58_9PEZI</name>
<dbReference type="SMART" id="SM00066">
    <property type="entry name" value="GAL4"/>
    <property type="match status" value="1"/>
</dbReference>
<dbReference type="AlphaFoldDB" id="A0A6J3MD58"/>
<keyword evidence="6" id="KW-0175">Coiled coil</keyword>
<feature type="region of interest" description="Disordered" evidence="7">
    <location>
        <begin position="181"/>
        <end position="202"/>
    </location>
</feature>
<feature type="compositionally biased region" description="Low complexity" evidence="7">
    <location>
        <begin position="28"/>
        <end position="39"/>
    </location>
</feature>
<feature type="compositionally biased region" description="Gly residues" evidence="7">
    <location>
        <begin position="902"/>
        <end position="921"/>
    </location>
</feature>
<feature type="compositionally biased region" description="Polar residues" evidence="7">
    <location>
        <begin position="15"/>
        <end position="27"/>
    </location>
</feature>
<keyword evidence="4" id="KW-0804">Transcription</keyword>
<evidence type="ECO:0000259" key="8">
    <source>
        <dbReference type="PROSITE" id="PS50048"/>
    </source>
</evidence>
<feature type="region of interest" description="Disordered" evidence="7">
    <location>
        <begin position="714"/>
        <end position="748"/>
    </location>
</feature>
<dbReference type="PANTHER" id="PTHR31845:SF39">
    <property type="entry name" value="TRANSCRIPTION FACTOR PBCR-RELATED"/>
    <property type="match status" value="1"/>
</dbReference>
<dbReference type="GO" id="GO:0005634">
    <property type="term" value="C:nucleus"/>
    <property type="evidence" value="ECO:0007669"/>
    <property type="project" value="UniProtKB-SubCell"/>
</dbReference>
<feature type="compositionally biased region" description="Polar residues" evidence="7">
    <location>
        <begin position="768"/>
        <end position="782"/>
    </location>
</feature>
<feature type="coiled-coil region" evidence="6">
    <location>
        <begin position="131"/>
        <end position="158"/>
    </location>
</feature>
<evidence type="ECO:0000313" key="10">
    <source>
        <dbReference type="RefSeq" id="XP_033462570.1"/>
    </source>
</evidence>
<dbReference type="SUPFAM" id="SSF57701">
    <property type="entry name" value="Zn2/Cys6 DNA-binding domain"/>
    <property type="match status" value="1"/>
</dbReference>
<gene>
    <name evidence="10" type="ORF">K489DRAFT_378077</name>
</gene>
<dbReference type="RefSeq" id="XP_033462570.1">
    <property type="nucleotide sequence ID" value="XM_033604312.1"/>
</dbReference>
<evidence type="ECO:0000256" key="6">
    <source>
        <dbReference type="SAM" id="Coils"/>
    </source>
</evidence>
<dbReference type="GO" id="GO:0008270">
    <property type="term" value="F:zinc ion binding"/>
    <property type="evidence" value="ECO:0007669"/>
    <property type="project" value="InterPro"/>
</dbReference>
<reference evidence="10" key="1">
    <citation type="submission" date="2020-01" db="EMBL/GenBank/DDBJ databases">
        <authorList>
            <consortium name="DOE Joint Genome Institute"/>
            <person name="Haridas S."/>
            <person name="Albert R."/>
            <person name="Binder M."/>
            <person name="Bloem J."/>
            <person name="Labutti K."/>
            <person name="Salamov A."/>
            <person name="Andreopoulos B."/>
            <person name="Baker S.E."/>
            <person name="Barry K."/>
            <person name="Bills G."/>
            <person name="Bluhm B.H."/>
            <person name="Cannon C."/>
            <person name="Castanera R."/>
            <person name="Culley D.E."/>
            <person name="Daum C."/>
            <person name="Ezra D."/>
            <person name="Gonzalez J.B."/>
            <person name="Henrissat B."/>
            <person name="Kuo A."/>
            <person name="Liang C."/>
            <person name="Lipzen A."/>
            <person name="Lutzoni F."/>
            <person name="Magnuson J."/>
            <person name="Mondo S."/>
            <person name="Nolan M."/>
            <person name="Ohm R."/>
            <person name="Pangilinan J."/>
            <person name="Park H.-J."/>
            <person name="Ramirez L."/>
            <person name="Alfaro M."/>
            <person name="Sun H."/>
            <person name="Tritt A."/>
            <person name="Yoshinaga Y."/>
            <person name="Zwiers L.-H."/>
            <person name="Turgeon B.G."/>
            <person name="Goodwin S.B."/>
            <person name="Spatafora J.W."/>
            <person name="Crous P.W."/>
            <person name="Grigoriev I.V."/>
        </authorList>
    </citation>
    <scope>NUCLEOTIDE SEQUENCE</scope>
    <source>
        <strain evidence="10">CBS 342.82</strain>
    </source>
</reference>
<dbReference type="Gene3D" id="4.10.240.10">
    <property type="entry name" value="Zn(2)-C6 fungal-type DNA-binding domain"/>
    <property type="match status" value="1"/>
</dbReference>
<evidence type="ECO:0000256" key="5">
    <source>
        <dbReference type="ARBA" id="ARBA00023242"/>
    </source>
</evidence>
<dbReference type="CDD" id="cd12148">
    <property type="entry name" value="fungal_TF_MHR"/>
    <property type="match status" value="1"/>
</dbReference>
<dbReference type="GeneID" id="54362112"/>
<keyword evidence="3" id="KW-0238">DNA-binding</keyword>
<evidence type="ECO:0000256" key="2">
    <source>
        <dbReference type="ARBA" id="ARBA00023015"/>
    </source>
</evidence>
<sequence>MQHPILDPQLGGQASGTPERSSNREGASSSRPSPYHQSSNVSAPHLTPRHQAISAATTLSHSPSDAELISPHEESADVDGGQDTKKARSCESCRGLKVRCDQDPDRPDIPCKRCAKAGRQCIITQPTRKRQRKADGRVAELERKLDALTAAIQQQHNIAPEVFKPTQASPSRVSEDIAYRTDSRTSSQRMIEPHSQRSEVEPAVKRVRVDATPAQPQMHATVSRLEQQAQEYPTQSVGPKDEETISRGFSLLNRSWQTTNDVKQFLGPNSSEDFVKRINALIPPETAAAIFDRYVNDYAPHLPVVVFPPGTTAAQVWKTKPVVYVCILAAASAGKVRTEIIDELNQEAIGAIADCTIRNGAKSLELIQAMQVQCLWYKPPEKAAQTNFYQIIHMAAVMGLDIGLNKRFNAAKARRGFGGPHAHCAPGTQNLPQDSGTIEARRAWLGCYYLCASASMVLRRPNLVRWTNYMNECIEVLETHPDALPSDKLFCQHVKNQRICEDIGSQFLMDDSTANISITDPKVTYALNVFENDLKTWKENIPSDFRTPGLEFFQHVTSLYLHEIALHFNHNVEDFKLPFTEESLKASHNLTEKLTQHQVAALEACVKSSHGILDTILAYKPHAFKTLPMLIFFVRCVYAIVILIKMHVAINGPGSEVGKLMKADDLRVEYYISCVMQRYTATDDEDFRPWPKIIIILSVLRDWFQKHKDNLATLGSSDTHPIPSRQQQVEGYQSQHAQHERKRYSQTPLDLLSQVATSTSMTDLPVQSRDTGAHTSQQPPSWNMSASYPNQYNNMATQGVRQADLNHPRSTLTPTSAGMVDVPHHAQSNTNFNPGFYGDQSSNNLLPDMYGWGTGFEQAMDIAMGGMSGLAGGGVGMLDDWFLGDFIAPYTGFQGDPSAAGNSGGGGGGHNGAGGGNGGQW</sequence>
<protein>
    <recommendedName>
        <fullName evidence="8">Zn(2)-C6 fungal-type domain-containing protein</fullName>
    </recommendedName>
</protein>
<feature type="region of interest" description="Disordered" evidence="7">
    <location>
        <begin position="898"/>
        <end position="921"/>
    </location>
</feature>
<dbReference type="PANTHER" id="PTHR31845">
    <property type="entry name" value="FINGER DOMAIN PROTEIN, PUTATIVE-RELATED"/>
    <property type="match status" value="1"/>
</dbReference>
<feature type="compositionally biased region" description="Basic and acidic residues" evidence="7">
    <location>
        <begin position="82"/>
        <end position="91"/>
    </location>
</feature>
<dbReference type="GO" id="GO:0000981">
    <property type="term" value="F:DNA-binding transcription factor activity, RNA polymerase II-specific"/>
    <property type="evidence" value="ECO:0007669"/>
    <property type="project" value="InterPro"/>
</dbReference>
<evidence type="ECO:0000256" key="4">
    <source>
        <dbReference type="ARBA" id="ARBA00023163"/>
    </source>
</evidence>
<dbReference type="CDD" id="cd00067">
    <property type="entry name" value="GAL4"/>
    <property type="match status" value="1"/>
</dbReference>
<feature type="region of interest" description="Disordered" evidence="7">
    <location>
        <begin position="1"/>
        <end position="93"/>
    </location>
</feature>
<evidence type="ECO:0000256" key="7">
    <source>
        <dbReference type="SAM" id="MobiDB-lite"/>
    </source>
</evidence>
<comment type="subcellular location">
    <subcellularLocation>
        <location evidence="1">Nucleus</location>
    </subcellularLocation>
</comment>
<feature type="region of interest" description="Disordered" evidence="7">
    <location>
        <begin position="763"/>
        <end position="782"/>
    </location>
</feature>
<dbReference type="PROSITE" id="PS00463">
    <property type="entry name" value="ZN2_CY6_FUNGAL_1"/>
    <property type="match status" value="1"/>
</dbReference>
<feature type="domain" description="Zn(2)-C6 fungal-type" evidence="8">
    <location>
        <begin position="89"/>
        <end position="123"/>
    </location>
</feature>
<dbReference type="InterPro" id="IPR001138">
    <property type="entry name" value="Zn2Cys6_DnaBD"/>
</dbReference>
<reference evidence="10" key="2">
    <citation type="submission" date="2020-04" db="EMBL/GenBank/DDBJ databases">
        <authorList>
            <consortium name="NCBI Genome Project"/>
        </authorList>
    </citation>
    <scope>NUCLEOTIDE SEQUENCE</scope>
    <source>
        <strain evidence="10">CBS 342.82</strain>
    </source>
</reference>
<dbReference type="OrthoDB" id="8062037at2759"/>
<evidence type="ECO:0000313" key="9">
    <source>
        <dbReference type="Proteomes" id="UP000504637"/>
    </source>
</evidence>